<sequence length="421" mass="47608">MDYDVLYLCSQSKENLAKYRRYIKAHVVTKETNIILDGMDKYYKTFPGVSDFVWDSFSAFLIADQSKRLTDDAIVKLRMTLTKAKTFVPHHAHEEVVKTLIELDYLAKIMEECEKVKEGESDLEHVHILATNALKDVERYIEKDELFVNADLSVIADRISSSGYEWRLDVLNRSLGPLRTGNFVIVAARVEVGKTTFLASEVSYLAQQLPKDRPVVWVNNEEESSVVFFRIVQAALGQESKVLIADSKAAMTNYATLMGGNKDKIRVTKDMNNVRDLETLFREVNPGLIVFDQLDKVDGFNKGDEREDIKLGKIYKWARELARTYGPVIAASQLSASVVDLKDPPFIGMDALRGSKTDKPGEADVVLTIGKYKEPKSPEEEMIRTINVPKNKLPGGGSKQMESERHGQFLVTIDPIRARYE</sequence>
<accession>A0A6J5LBK6</accession>
<keyword evidence="2" id="KW-0067">ATP-binding</keyword>
<evidence type="ECO:0000313" key="2">
    <source>
        <dbReference type="EMBL" id="CAB4130733.1"/>
    </source>
</evidence>
<dbReference type="Gene3D" id="3.40.50.300">
    <property type="entry name" value="P-loop containing nucleotide triphosphate hydrolases"/>
    <property type="match status" value="1"/>
</dbReference>
<keyword evidence="2" id="KW-0378">Hydrolase</keyword>
<dbReference type="InterPro" id="IPR027417">
    <property type="entry name" value="P-loop_NTPase"/>
</dbReference>
<proteinExistence type="predicted"/>
<gene>
    <name evidence="2" type="ORF">UFOVP133_15</name>
</gene>
<protein>
    <submittedName>
        <fullName evidence="2">DNA helicase, DnaB-like, C-terminal</fullName>
    </submittedName>
</protein>
<feature type="domain" description="SF4 helicase" evidence="1">
    <location>
        <begin position="168"/>
        <end position="391"/>
    </location>
</feature>
<reference evidence="2" key="1">
    <citation type="submission" date="2020-04" db="EMBL/GenBank/DDBJ databases">
        <authorList>
            <person name="Chiriac C."/>
            <person name="Salcher M."/>
            <person name="Ghai R."/>
            <person name="Kavagutti S V."/>
        </authorList>
    </citation>
    <scope>NUCLEOTIDE SEQUENCE</scope>
</reference>
<dbReference type="GO" id="GO:0003678">
    <property type="term" value="F:DNA helicase activity"/>
    <property type="evidence" value="ECO:0007669"/>
    <property type="project" value="InterPro"/>
</dbReference>
<dbReference type="Pfam" id="PF03796">
    <property type="entry name" value="DnaB_C"/>
    <property type="match status" value="1"/>
</dbReference>
<dbReference type="GO" id="GO:0005524">
    <property type="term" value="F:ATP binding"/>
    <property type="evidence" value="ECO:0007669"/>
    <property type="project" value="InterPro"/>
</dbReference>
<dbReference type="GO" id="GO:0006260">
    <property type="term" value="P:DNA replication"/>
    <property type="evidence" value="ECO:0007669"/>
    <property type="project" value="InterPro"/>
</dbReference>
<dbReference type="InterPro" id="IPR007694">
    <property type="entry name" value="DNA_helicase_DnaB-like_C"/>
</dbReference>
<name>A0A6J5LBK6_9CAUD</name>
<dbReference type="SUPFAM" id="SSF52540">
    <property type="entry name" value="P-loop containing nucleoside triphosphate hydrolases"/>
    <property type="match status" value="1"/>
</dbReference>
<keyword evidence="2" id="KW-0547">Nucleotide-binding</keyword>
<dbReference type="EMBL" id="LR796246">
    <property type="protein sequence ID" value="CAB4130733.1"/>
    <property type="molecule type" value="Genomic_DNA"/>
</dbReference>
<keyword evidence="2" id="KW-0347">Helicase</keyword>
<organism evidence="2">
    <name type="scientific">uncultured Caudovirales phage</name>
    <dbReference type="NCBI Taxonomy" id="2100421"/>
    <lineage>
        <taxon>Viruses</taxon>
        <taxon>Duplodnaviria</taxon>
        <taxon>Heunggongvirae</taxon>
        <taxon>Uroviricota</taxon>
        <taxon>Caudoviricetes</taxon>
        <taxon>Peduoviridae</taxon>
        <taxon>Maltschvirus</taxon>
        <taxon>Maltschvirus maltsch</taxon>
    </lineage>
</organism>
<evidence type="ECO:0000259" key="1">
    <source>
        <dbReference type="Pfam" id="PF03796"/>
    </source>
</evidence>